<name>A0A8X6GQB2_TRICU</name>
<protein>
    <submittedName>
        <fullName evidence="1">Uncharacterized protein</fullName>
    </submittedName>
</protein>
<dbReference type="AlphaFoldDB" id="A0A8X6GQB2"/>
<keyword evidence="2" id="KW-1185">Reference proteome</keyword>
<gene>
    <name evidence="1" type="ORF">TNCT_323801</name>
</gene>
<sequence length="88" mass="9528">MRTIDVMLIHRIPPIATLRLTLAMNENKHGCISLPSFIAKVDRSVAAGGGQHGLPCLPTKTFHSVLSLVAAVLISHVGNTQCRFPHHL</sequence>
<organism evidence="1 2">
    <name type="scientific">Trichonephila clavata</name>
    <name type="common">Joro spider</name>
    <name type="synonym">Nephila clavata</name>
    <dbReference type="NCBI Taxonomy" id="2740835"/>
    <lineage>
        <taxon>Eukaryota</taxon>
        <taxon>Metazoa</taxon>
        <taxon>Ecdysozoa</taxon>
        <taxon>Arthropoda</taxon>
        <taxon>Chelicerata</taxon>
        <taxon>Arachnida</taxon>
        <taxon>Araneae</taxon>
        <taxon>Araneomorphae</taxon>
        <taxon>Entelegynae</taxon>
        <taxon>Araneoidea</taxon>
        <taxon>Nephilidae</taxon>
        <taxon>Trichonephila</taxon>
    </lineage>
</organism>
<evidence type="ECO:0000313" key="1">
    <source>
        <dbReference type="EMBL" id="GFQ71649.1"/>
    </source>
</evidence>
<reference evidence="1" key="1">
    <citation type="submission" date="2020-07" db="EMBL/GenBank/DDBJ databases">
        <title>Multicomponent nature underlies the extraordinary mechanical properties of spider dragline silk.</title>
        <authorList>
            <person name="Kono N."/>
            <person name="Nakamura H."/>
            <person name="Mori M."/>
            <person name="Yoshida Y."/>
            <person name="Ohtoshi R."/>
            <person name="Malay A.D."/>
            <person name="Moran D.A.P."/>
            <person name="Tomita M."/>
            <person name="Numata K."/>
            <person name="Arakawa K."/>
        </authorList>
    </citation>
    <scope>NUCLEOTIDE SEQUENCE</scope>
</reference>
<dbReference type="Proteomes" id="UP000887116">
    <property type="component" value="Unassembled WGS sequence"/>
</dbReference>
<comment type="caution">
    <text evidence="1">The sequence shown here is derived from an EMBL/GenBank/DDBJ whole genome shotgun (WGS) entry which is preliminary data.</text>
</comment>
<proteinExistence type="predicted"/>
<accession>A0A8X6GQB2</accession>
<dbReference type="EMBL" id="BMAO01031001">
    <property type="protein sequence ID" value="GFQ71649.1"/>
    <property type="molecule type" value="Genomic_DNA"/>
</dbReference>
<evidence type="ECO:0000313" key="2">
    <source>
        <dbReference type="Proteomes" id="UP000887116"/>
    </source>
</evidence>